<reference evidence="2 3" key="1">
    <citation type="submission" date="2011-11" db="EMBL/GenBank/DDBJ databases">
        <title>The Genome Sequence of Fusarium oxysporum PHW815.</title>
        <authorList>
            <consortium name="The Broad Institute Genome Sequencing Platform"/>
            <person name="Ma L.-J."/>
            <person name="Gale L.R."/>
            <person name="Schwartz D.C."/>
            <person name="Zhou S."/>
            <person name="Corby-Kistler H."/>
            <person name="Young S.K."/>
            <person name="Zeng Q."/>
            <person name="Gargeya S."/>
            <person name="Fitzgerald M."/>
            <person name="Haas B."/>
            <person name="Abouelleil A."/>
            <person name="Alvarado L."/>
            <person name="Arachchi H.M."/>
            <person name="Berlin A."/>
            <person name="Brown A."/>
            <person name="Chapman S.B."/>
            <person name="Chen Z."/>
            <person name="Dunbar C."/>
            <person name="Freedman E."/>
            <person name="Gearin G."/>
            <person name="Goldberg J."/>
            <person name="Griggs A."/>
            <person name="Gujja S."/>
            <person name="Heiman D."/>
            <person name="Howarth C."/>
            <person name="Larson L."/>
            <person name="Lui A."/>
            <person name="MacDonald P.J.P."/>
            <person name="Montmayeur A."/>
            <person name="Murphy C."/>
            <person name="Neiman D."/>
            <person name="Pearson M."/>
            <person name="Priest M."/>
            <person name="Roberts A."/>
            <person name="Saif S."/>
            <person name="Shea T."/>
            <person name="Shenoy N."/>
            <person name="Sisk P."/>
            <person name="Stolte C."/>
            <person name="Sykes S."/>
            <person name="Wortman J."/>
            <person name="Nusbaum C."/>
            <person name="Birren B."/>
        </authorList>
    </citation>
    <scope>NUCLEOTIDE SEQUENCE [LARGE SCALE GENOMIC DNA]</scope>
    <source>
        <strain evidence="2 3">54005</strain>
    </source>
</reference>
<sequence length="100" mass="10815">MHTWQPGCAKFLSIMVPKAVPASSSSLGRGATGEETRTESGNEVATQPGGLEDMTQCWLDDDVVVEGLSDLDAVPDLGLTSDLFSWWESIYGRNIFPQIP</sequence>
<accession>X0BDC6</accession>
<proteinExistence type="predicted"/>
<dbReference type="Proteomes" id="UP000030663">
    <property type="component" value="Unassembled WGS sequence"/>
</dbReference>
<dbReference type="HOGENOM" id="CLU_2306303_0_0_1"/>
<dbReference type="AlphaFoldDB" id="X0BDC6"/>
<evidence type="ECO:0000313" key="2">
    <source>
        <dbReference type="EMBL" id="EXK80150.1"/>
    </source>
</evidence>
<dbReference type="EMBL" id="JH658450">
    <property type="protein sequence ID" value="EXK80150.1"/>
    <property type="molecule type" value="Genomic_DNA"/>
</dbReference>
<evidence type="ECO:0000313" key="3">
    <source>
        <dbReference type="Proteomes" id="UP000030663"/>
    </source>
</evidence>
<keyword evidence="3" id="KW-1185">Reference proteome</keyword>
<evidence type="ECO:0000256" key="1">
    <source>
        <dbReference type="SAM" id="MobiDB-lite"/>
    </source>
</evidence>
<feature type="region of interest" description="Disordered" evidence="1">
    <location>
        <begin position="21"/>
        <end position="53"/>
    </location>
</feature>
<protein>
    <submittedName>
        <fullName evidence="2">Uncharacterized protein</fullName>
    </submittedName>
</protein>
<name>X0BDC6_FUSOX</name>
<gene>
    <name evidence="2" type="ORF">FOQG_15282</name>
</gene>
<organism evidence="2 3">
    <name type="scientific">Fusarium oxysporum f. sp. raphani 54005</name>
    <dbReference type="NCBI Taxonomy" id="1089458"/>
    <lineage>
        <taxon>Eukaryota</taxon>
        <taxon>Fungi</taxon>
        <taxon>Dikarya</taxon>
        <taxon>Ascomycota</taxon>
        <taxon>Pezizomycotina</taxon>
        <taxon>Sordariomycetes</taxon>
        <taxon>Hypocreomycetidae</taxon>
        <taxon>Hypocreales</taxon>
        <taxon>Nectriaceae</taxon>
        <taxon>Fusarium</taxon>
        <taxon>Fusarium oxysporum species complex</taxon>
    </lineage>
</organism>